<dbReference type="InterPro" id="IPR050256">
    <property type="entry name" value="Glycosyltransferase_2"/>
</dbReference>
<comment type="caution">
    <text evidence="2">The sequence shown here is derived from an EMBL/GenBank/DDBJ whole genome shotgun (WGS) entry which is preliminary data.</text>
</comment>
<proteinExistence type="predicted"/>
<evidence type="ECO:0000259" key="1">
    <source>
        <dbReference type="Pfam" id="PF00535"/>
    </source>
</evidence>
<feature type="domain" description="Glycosyltransferase 2-like" evidence="1">
    <location>
        <begin position="10"/>
        <end position="168"/>
    </location>
</feature>
<dbReference type="SUPFAM" id="SSF53448">
    <property type="entry name" value="Nucleotide-diphospho-sugar transferases"/>
    <property type="match status" value="1"/>
</dbReference>
<evidence type="ECO:0000313" key="3">
    <source>
        <dbReference type="Proteomes" id="UP000178750"/>
    </source>
</evidence>
<evidence type="ECO:0000313" key="2">
    <source>
        <dbReference type="EMBL" id="OGM21751.1"/>
    </source>
</evidence>
<protein>
    <recommendedName>
        <fullName evidence="1">Glycosyltransferase 2-like domain-containing protein</fullName>
    </recommendedName>
</protein>
<name>A0A1F7Y381_9BACT</name>
<dbReference type="Proteomes" id="UP000178750">
    <property type="component" value="Unassembled WGS sequence"/>
</dbReference>
<dbReference type="PANTHER" id="PTHR48090">
    <property type="entry name" value="UNDECAPRENYL-PHOSPHATE 4-DEOXY-4-FORMAMIDO-L-ARABINOSE TRANSFERASE-RELATED"/>
    <property type="match status" value="1"/>
</dbReference>
<dbReference type="Pfam" id="PF00535">
    <property type="entry name" value="Glycos_transf_2"/>
    <property type="match status" value="1"/>
</dbReference>
<accession>A0A1F7Y381</accession>
<dbReference type="InterPro" id="IPR001173">
    <property type="entry name" value="Glyco_trans_2-like"/>
</dbReference>
<dbReference type="Gene3D" id="3.90.550.10">
    <property type="entry name" value="Spore Coat Polysaccharide Biosynthesis Protein SpsA, Chain A"/>
    <property type="match status" value="1"/>
</dbReference>
<dbReference type="AlphaFoldDB" id="A0A1F7Y381"/>
<dbReference type="CDD" id="cd04179">
    <property type="entry name" value="DPM_DPG-synthase_like"/>
    <property type="match status" value="1"/>
</dbReference>
<organism evidence="2 3">
    <name type="scientific">Candidatus Woesebacteria bacterium RIFCSPHIGHO2_01_FULL_38_9b</name>
    <dbReference type="NCBI Taxonomy" id="1802493"/>
    <lineage>
        <taxon>Bacteria</taxon>
        <taxon>Candidatus Woeseibacteriota</taxon>
    </lineage>
</organism>
<reference evidence="2 3" key="1">
    <citation type="journal article" date="2016" name="Nat. Commun.">
        <title>Thousands of microbial genomes shed light on interconnected biogeochemical processes in an aquifer system.</title>
        <authorList>
            <person name="Anantharaman K."/>
            <person name="Brown C.T."/>
            <person name="Hug L.A."/>
            <person name="Sharon I."/>
            <person name="Castelle C.J."/>
            <person name="Probst A.J."/>
            <person name="Thomas B.C."/>
            <person name="Singh A."/>
            <person name="Wilkins M.J."/>
            <person name="Karaoz U."/>
            <person name="Brodie E.L."/>
            <person name="Williams K.H."/>
            <person name="Hubbard S.S."/>
            <person name="Banfield J.F."/>
        </authorList>
    </citation>
    <scope>NUCLEOTIDE SEQUENCE [LARGE SCALE GENOMIC DNA]</scope>
</reference>
<gene>
    <name evidence="2" type="ORF">A2863_00480</name>
</gene>
<dbReference type="InterPro" id="IPR029044">
    <property type="entry name" value="Nucleotide-diphossugar_trans"/>
</dbReference>
<dbReference type="PANTHER" id="PTHR48090:SF7">
    <property type="entry name" value="RFBJ PROTEIN"/>
    <property type="match status" value="1"/>
</dbReference>
<sequence length="231" mass="26599">MKPVKNIKLSVIVPAYNEEKTVVQILTVLLHQKNIYEILVVNDASKDKTEQRAKSVHDKRIRVFSHKTNKGKGGAILTGLAEATGNYILIQDADMEYNPREIATLIAPIQEGRAEVVYGSRFYGAHTNMFYWHYLGNKFLNFVVNILYNTTLSDMETCYKVIPTQMLRELKLKETDFRIEPEMTCKMIKRGVRILEVPISYMGRTYEEGKKITWVDGIKALQTILYNRVMG</sequence>
<dbReference type="EMBL" id="MGGF01000027">
    <property type="protein sequence ID" value="OGM21751.1"/>
    <property type="molecule type" value="Genomic_DNA"/>
</dbReference>